<dbReference type="KEGG" id="bhy:BHWA1_00990"/>
<dbReference type="PIRSF" id="PIRSF003203">
    <property type="entry name" value="AzlD"/>
    <property type="match status" value="1"/>
</dbReference>
<feature type="transmembrane region" description="Helical" evidence="1">
    <location>
        <begin position="95"/>
        <end position="112"/>
    </location>
</feature>
<proteinExistence type="predicted"/>
<dbReference type="InterPro" id="IPR008407">
    <property type="entry name" value="Brnchd-chn_aa_trnsp_AzlD"/>
</dbReference>
<dbReference type="EMBL" id="CP001357">
    <property type="protein sequence ID" value="ACN83473.1"/>
    <property type="molecule type" value="Genomic_DNA"/>
</dbReference>
<gene>
    <name evidence="2" type="primary">azlD</name>
    <name evidence="2" type="ordered locus">BHWA1_00990</name>
</gene>
<organism evidence="2 3">
    <name type="scientific">Brachyspira hyodysenteriae (strain ATCC 49526 / WA1)</name>
    <dbReference type="NCBI Taxonomy" id="565034"/>
    <lineage>
        <taxon>Bacteria</taxon>
        <taxon>Pseudomonadati</taxon>
        <taxon>Spirochaetota</taxon>
        <taxon>Spirochaetia</taxon>
        <taxon>Brachyspirales</taxon>
        <taxon>Brachyspiraceae</taxon>
        <taxon>Brachyspira</taxon>
    </lineage>
</organism>
<sequence length="113" mass="12888">MEKYMNNTEMLITALMIVIGTAFLRFLPFLIINKSLSENKYVQFLGKVLPYSMIALLVVYCLKDINIIKFPYAIPELISIAVIVVLHIIKRNVLISIGAGTVIYMFLVQMIFV</sequence>
<name>A0A3B6VBS5_BRAHW</name>
<evidence type="ECO:0000256" key="1">
    <source>
        <dbReference type="SAM" id="Phobius"/>
    </source>
</evidence>
<feature type="transmembrane region" description="Helical" evidence="1">
    <location>
        <begin position="12"/>
        <end position="32"/>
    </location>
</feature>
<dbReference type="Pfam" id="PF05437">
    <property type="entry name" value="AzlD"/>
    <property type="match status" value="1"/>
</dbReference>
<keyword evidence="1" id="KW-0812">Transmembrane</keyword>
<reference evidence="2 3" key="1">
    <citation type="journal article" date="2009" name="PLoS ONE">
        <title>Genome sequence of the pathogenic intestinal spirochete Brachyspira hyodysenteriae reveals adaptations to its lifestyle in the porcine large intestine.</title>
        <authorList>
            <person name="Bellgard M.I."/>
            <person name="Wanchanthuek P."/>
            <person name="La T."/>
            <person name="Ryan K."/>
            <person name="Moolhuijzen P."/>
            <person name="Albertyn Z."/>
            <person name="Shaban B."/>
            <person name="Motro Y."/>
            <person name="Dunn D.S."/>
            <person name="Schibeci D."/>
            <person name="Hunter A."/>
            <person name="Barrero R."/>
            <person name="Phillips N.D."/>
            <person name="Hampson D.J."/>
        </authorList>
    </citation>
    <scope>NUCLEOTIDE SEQUENCE [LARGE SCALE GENOMIC DNA]</scope>
    <source>
        <strain evidence="3">ATCC 49526 / WA1</strain>
    </source>
</reference>
<dbReference type="AlphaFoldDB" id="A0A3B6VBS5"/>
<evidence type="ECO:0000313" key="3">
    <source>
        <dbReference type="Proteomes" id="UP000001803"/>
    </source>
</evidence>
<keyword evidence="3" id="KW-1185">Reference proteome</keyword>
<dbReference type="Proteomes" id="UP000001803">
    <property type="component" value="Chromosome"/>
</dbReference>
<dbReference type="STRING" id="565034.BHWA1_00990"/>
<accession>A0A3B6VBS5</accession>
<protein>
    <submittedName>
        <fullName evidence="2">Branched-chain amino acid transport</fullName>
    </submittedName>
</protein>
<keyword evidence="1" id="KW-0472">Membrane</keyword>
<keyword evidence="1" id="KW-1133">Transmembrane helix</keyword>
<feature type="transmembrane region" description="Helical" evidence="1">
    <location>
        <begin position="70"/>
        <end position="89"/>
    </location>
</feature>
<evidence type="ECO:0000313" key="2">
    <source>
        <dbReference type="EMBL" id="ACN83473.1"/>
    </source>
</evidence>
<feature type="transmembrane region" description="Helical" evidence="1">
    <location>
        <begin position="44"/>
        <end position="63"/>
    </location>
</feature>